<dbReference type="eggNOG" id="COG2226">
    <property type="taxonomic scope" value="Bacteria"/>
</dbReference>
<dbReference type="Pfam" id="PF08241">
    <property type="entry name" value="Methyltransf_11"/>
    <property type="match status" value="1"/>
</dbReference>
<gene>
    <name evidence="2" type="ordered locus">Tter_2102</name>
</gene>
<keyword evidence="3" id="KW-1185">Reference proteome</keyword>
<dbReference type="HOGENOM" id="CLU_037990_7_3_0"/>
<name>D1CGY3_THET1</name>
<evidence type="ECO:0000313" key="2">
    <source>
        <dbReference type="EMBL" id="ACZ43004.1"/>
    </source>
</evidence>
<sequence length="157" mass="17344">MLEVALGTGLNLPYYPSGVQLVGVDQSPGMLARAHRRARRAGRRVKLLVGDAQHLDLPDGAFDTVVITLGLCTIPDPAAALREARRVLRPGGRLLLLEHVRSPVPLVRALQRALEPVARLWGDHLLRDPLDHLEGFSVERLERRALGLLELVEARRT</sequence>
<feature type="domain" description="Methyltransferase type 11" evidence="1">
    <location>
        <begin position="2"/>
        <end position="95"/>
    </location>
</feature>
<dbReference type="AlphaFoldDB" id="D1CGY3"/>
<proteinExistence type="predicted"/>
<dbReference type="KEGG" id="ttr:Tter_2102"/>
<dbReference type="PANTHER" id="PTHR45036">
    <property type="entry name" value="METHYLTRANSFERASE LIKE 7B"/>
    <property type="match status" value="1"/>
</dbReference>
<organism evidence="2 3">
    <name type="scientific">Thermobaculum terrenum (strain ATCC BAA-798 / CCMEE 7001 / YNP1)</name>
    <dbReference type="NCBI Taxonomy" id="525904"/>
    <lineage>
        <taxon>Bacteria</taxon>
        <taxon>Bacillati</taxon>
        <taxon>Chloroflexota</taxon>
        <taxon>Chloroflexia</taxon>
        <taxon>Candidatus Thermobaculales</taxon>
        <taxon>Candidatus Thermobaculaceae</taxon>
        <taxon>Thermobaculum</taxon>
    </lineage>
</organism>
<dbReference type="InterPro" id="IPR052356">
    <property type="entry name" value="Thiol_S-MT"/>
</dbReference>
<dbReference type="GO" id="GO:0032259">
    <property type="term" value="P:methylation"/>
    <property type="evidence" value="ECO:0007669"/>
    <property type="project" value="UniProtKB-KW"/>
</dbReference>
<dbReference type="GO" id="GO:0008757">
    <property type="term" value="F:S-adenosylmethionine-dependent methyltransferase activity"/>
    <property type="evidence" value="ECO:0007669"/>
    <property type="project" value="InterPro"/>
</dbReference>
<keyword evidence="2" id="KW-0489">Methyltransferase</keyword>
<dbReference type="InterPro" id="IPR029063">
    <property type="entry name" value="SAM-dependent_MTases_sf"/>
</dbReference>
<dbReference type="SUPFAM" id="SSF53335">
    <property type="entry name" value="S-adenosyl-L-methionine-dependent methyltransferases"/>
    <property type="match status" value="1"/>
</dbReference>
<dbReference type="Proteomes" id="UP000000323">
    <property type="component" value="Chromosome 2"/>
</dbReference>
<dbReference type="EMBL" id="CP001826">
    <property type="protein sequence ID" value="ACZ43004.1"/>
    <property type="molecule type" value="Genomic_DNA"/>
</dbReference>
<accession>D1CGY3</accession>
<evidence type="ECO:0000259" key="1">
    <source>
        <dbReference type="Pfam" id="PF08241"/>
    </source>
</evidence>
<keyword evidence="2" id="KW-0808">Transferase</keyword>
<evidence type="ECO:0000313" key="3">
    <source>
        <dbReference type="Proteomes" id="UP000000323"/>
    </source>
</evidence>
<dbReference type="STRING" id="525904.Tter_2102"/>
<dbReference type="PANTHER" id="PTHR45036:SF1">
    <property type="entry name" value="METHYLTRANSFERASE LIKE 7A"/>
    <property type="match status" value="1"/>
</dbReference>
<dbReference type="InterPro" id="IPR013216">
    <property type="entry name" value="Methyltransf_11"/>
</dbReference>
<reference evidence="3" key="1">
    <citation type="journal article" date="2010" name="Stand. Genomic Sci.">
        <title>Complete genome sequence of 'Thermobaculum terrenum' type strain (YNP1).</title>
        <authorList>
            <person name="Kiss H."/>
            <person name="Cleland D."/>
            <person name="Lapidus A."/>
            <person name="Lucas S."/>
            <person name="Glavina Del Rio T."/>
            <person name="Nolan M."/>
            <person name="Tice H."/>
            <person name="Han C."/>
            <person name="Goodwin L."/>
            <person name="Pitluck S."/>
            <person name="Liolios K."/>
            <person name="Ivanova N."/>
            <person name="Mavromatis K."/>
            <person name="Ovchinnikova G."/>
            <person name="Pati A."/>
            <person name="Chen A."/>
            <person name="Palaniappan K."/>
            <person name="Land M."/>
            <person name="Hauser L."/>
            <person name="Chang Y."/>
            <person name="Jeffries C."/>
            <person name="Lu M."/>
            <person name="Brettin T."/>
            <person name="Detter J."/>
            <person name="Goker M."/>
            <person name="Tindall B."/>
            <person name="Beck B."/>
            <person name="McDermott T."/>
            <person name="Woyke T."/>
            <person name="Bristow J."/>
            <person name="Eisen J."/>
            <person name="Markowitz V."/>
            <person name="Hugenholtz P."/>
            <person name="Kyrpides N."/>
            <person name="Klenk H."/>
            <person name="Cheng J."/>
        </authorList>
    </citation>
    <scope>NUCLEOTIDE SEQUENCE [LARGE SCALE GENOMIC DNA]</scope>
    <source>
        <strain evidence="3">ATCC BAA-798 / YNP1</strain>
    </source>
</reference>
<dbReference type="Gene3D" id="3.40.50.150">
    <property type="entry name" value="Vaccinia Virus protein VP39"/>
    <property type="match status" value="1"/>
</dbReference>
<protein>
    <submittedName>
        <fullName evidence="2">Methyltransferase type 11</fullName>
    </submittedName>
</protein>